<gene>
    <name evidence="1" type="ORF">GA0061099_1005400</name>
</gene>
<proteinExistence type="predicted"/>
<evidence type="ECO:0000313" key="2">
    <source>
        <dbReference type="Proteomes" id="UP000183174"/>
    </source>
</evidence>
<evidence type="ECO:0000313" key="1">
    <source>
        <dbReference type="EMBL" id="SCB35958.1"/>
    </source>
</evidence>
<accession>A0A1C3W816</accession>
<dbReference type="AlphaFoldDB" id="A0A1C3W816"/>
<name>A0A1C3W816_9BRAD</name>
<protein>
    <submittedName>
        <fullName evidence="1">Uncharacterized protein</fullName>
    </submittedName>
</protein>
<organism evidence="1 2">
    <name type="scientific">Bradyrhizobium yuanmingense</name>
    <dbReference type="NCBI Taxonomy" id="108015"/>
    <lineage>
        <taxon>Bacteria</taxon>
        <taxon>Pseudomonadati</taxon>
        <taxon>Pseudomonadota</taxon>
        <taxon>Alphaproteobacteria</taxon>
        <taxon>Hyphomicrobiales</taxon>
        <taxon>Nitrobacteraceae</taxon>
        <taxon>Bradyrhizobium</taxon>
    </lineage>
</organism>
<sequence length="91" mass="10149">MADDLLKLQFQGAAEFAQSKGELARAQIFTRLAETVDSIEPGILDAYYDLFEDLPDQETDQELMSGVGRTWVPETASEYVKEFISRRTGGA</sequence>
<dbReference type="EMBL" id="FMAE01000005">
    <property type="protein sequence ID" value="SCB35958.1"/>
    <property type="molecule type" value="Genomic_DNA"/>
</dbReference>
<reference evidence="1 2" key="1">
    <citation type="submission" date="2016-08" db="EMBL/GenBank/DDBJ databases">
        <authorList>
            <person name="Seilhamer J.J."/>
        </authorList>
    </citation>
    <scope>NUCLEOTIDE SEQUENCE [LARGE SCALE GENOMIC DNA]</scope>
    <source>
        <strain evidence="1 2">CCBAU 10071</strain>
    </source>
</reference>
<dbReference type="Proteomes" id="UP000183174">
    <property type="component" value="Unassembled WGS sequence"/>
</dbReference>